<sequence length="213" mass="23476">MPWGITTCISKVSATNSLEENGAAGSYNMCSASTHLLPVECIDSVTSRRNQTPQVDALVLRKTQVKSTLDARKSAQRAVIPEEGKSTSYSFHSHDFSCSNRSIPSKEPIISGFEADSLFGAVFCCLGNKAGEAFRVWHDNLCPRYVGSAIVSATLCVNLPRGFGVERAVYFDTGHGEWHPRPNNAVPLLPRLERYGYLTRCHTKSHAVRRFKP</sequence>
<dbReference type="Proteomes" id="UP000235672">
    <property type="component" value="Unassembled WGS sequence"/>
</dbReference>
<evidence type="ECO:0000313" key="2">
    <source>
        <dbReference type="Proteomes" id="UP000235672"/>
    </source>
</evidence>
<dbReference type="AlphaFoldDB" id="A0A2J6PPW0"/>
<proteinExistence type="predicted"/>
<name>A0A2J6PPW0_9HELO</name>
<keyword evidence="2" id="KW-1185">Reference proteome</keyword>
<reference evidence="1 2" key="1">
    <citation type="submission" date="2016-05" db="EMBL/GenBank/DDBJ databases">
        <title>A degradative enzymes factory behind the ericoid mycorrhizal symbiosis.</title>
        <authorList>
            <consortium name="DOE Joint Genome Institute"/>
            <person name="Martino E."/>
            <person name="Morin E."/>
            <person name="Grelet G."/>
            <person name="Kuo A."/>
            <person name="Kohler A."/>
            <person name="Daghino S."/>
            <person name="Barry K."/>
            <person name="Choi C."/>
            <person name="Cichocki N."/>
            <person name="Clum A."/>
            <person name="Copeland A."/>
            <person name="Hainaut M."/>
            <person name="Haridas S."/>
            <person name="Labutti K."/>
            <person name="Lindquist E."/>
            <person name="Lipzen A."/>
            <person name="Khouja H.-R."/>
            <person name="Murat C."/>
            <person name="Ohm R."/>
            <person name="Olson A."/>
            <person name="Spatafora J."/>
            <person name="Veneault-Fourrey C."/>
            <person name="Henrissat B."/>
            <person name="Grigoriev I."/>
            <person name="Martin F."/>
            <person name="Perotto S."/>
        </authorList>
    </citation>
    <scope>NUCLEOTIDE SEQUENCE [LARGE SCALE GENOMIC DNA]</scope>
    <source>
        <strain evidence="1 2">UAMH 7357</strain>
    </source>
</reference>
<evidence type="ECO:0000313" key="1">
    <source>
        <dbReference type="EMBL" id="PMD16067.1"/>
    </source>
</evidence>
<gene>
    <name evidence="1" type="ORF">NA56DRAFT_709157</name>
</gene>
<accession>A0A2J6PPW0</accession>
<dbReference type="EMBL" id="KZ613508">
    <property type="protein sequence ID" value="PMD16067.1"/>
    <property type="molecule type" value="Genomic_DNA"/>
</dbReference>
<organism evidence="1 2">
    <name type="scientific">Hyaloscypha hepaticicola</name>
    <dbReference type="NCBI Taxonomy" id="2082293"/>
    <lineage>
        <taxon>Eukaryota</taxon>
        <taxon>Fungi</taxon>
        <taxon>Dikarya</taxon>
        <taxon>Ascomycota</taxon>
        <taxon>Pezizomycotina</taxon>
        <taxon>Leotiomycetes</taxon>
        <taxon>Helotiales</taxon>
        <taxon>Hyaloscyphaceae</taxon>
        <taxon>Hyaloscypha</taxon>
    </lineage>
</organism>
<protein>
    <submittedName>
        <fullName evidence="1">Uncharacterized protein</fullName>
    </submittedName>
</protein>